<evidence type="ECO:0000256" key="1">
    <source>
        <dbReference type="SAM" id="Coils"/>
    </source>
</evidence>
<dbReference type="RefSeq" id="WP_067558336.1">
    <property type="nucleotide sequence ID" value="NZ_CP016895.1"/>
</dbReference>
<evidence type="ECO:0000313" key="3">
    <source>
        <dbReference type="Proteomes" id="UP000093391"/>
    </source>
</evidence>
<organism evidence="2 3">
    <name type="scientific">Acinetobacter larvae</name>
    <dbReference type="NCBI Taxonomy" id="1789224"/>
    <lineage>
        <taxon>Bacteria</taxon>
        <taxon>Pseudomonadati</taxon>
        <taxon>Pseudomonadota</taxon>
        <taxon>Gammaproteobacteria</taxon>
        <taxon>Moraxellales</taxon>
        <taxon>Moraxellaceae</taxon>
        <taxon>Acinetobacter</taxon>
    </lineage>
</organism>
<dbReference type="EMBL" id="CP016895">
    <property type="protein sequence ID" value="AOA59632.1"/>
    <property type="molecule type" value="Genomic_DNA"/>
</dbReference>
<dbReference type="OrthoDB" id="6712573at2"/>
<dbReference type="KEGG" id="ala:BFG52_15605"/>
<reference evidence="2 3" key="1">
    <citation type="submission" date="2016-08" db="EMBL/GenBank/DDBJ databases">
        <authorList>
            <person name="Seilhamer J.J."/>
        </authorList>
    </citation>
    <scope>NUCLEOTIDE SEQUENCE [LARGE SCALE GENOMIC DNA]</scope>
    <source>
        <strain evidence="2 3">BRTC-1</strain>
    </source>
</reference>
<dbReference type="AlphaFoldDB" id="A0A1B2M374"/>
<dbReference type="InterPro" id="IPR007475">
    <property type="entry name" value="UbiK"/>
</dbReference>
<accession>A0A1B2M374</accession>
<feature type="coiled-coil region" evidence="1">
    <location>
        <begin position="40"/>
        <end position="77"/>
    </location>
</feature>
<gene>
    <name evidence="2" type="ORF">BFG52_15605</name>
</gene>
<sequence length="83" mass="9218">MIETLLQAILEQLDQPKKDLEHNLRALLSETITKMDLVSQAELERQKTALNNANQQLTALETQLTALEALLAQTSATQTTSTQ</sequence>
<evidence type="ECO:0000313" key="2">
    <source>
        <dbReference type="EMBL" id="AOA59632.1"/>
    </source>
</evidence>
<keyword evidence="3" id="KW-1185">Reference proteome</keyword>
<dbReference type="STRING" id="1789224.BFG52_15605"/>
<name>A0A1B2M374_9GAMM</name>
<protein>
    <submittedName>
        <fullName evidence="2">Membrane fusogenic activity</fullName>
    </submittedName>
</protein>
<dbReference type="Pfam" id="PF04380">
    <property type="entry name" value="BMFP"/>
    <property type="match status" value="1"/>
</dbReference>
<dbReference type="Proteomes" id="UP000093391">
    <property type="component" value="Chromosome"/>
</dbReference>
<keyword evidence="1" id="KW-0175">Coiled coil</keyword>
<proteinExistence type="predicted"/>